<accession>A0A6B9FNE4</accession>
<sequence>MKAFLEGLGVLEMRRIVCQPVPARWVAFHGRADLQWQPFPFNAAALQYIPQQPGFYCFFVGPPPAALPQVGYPMYLGKTERTLRTRFAEYLREQDNDAGRVHVRKFLNVFENELTFMCTHFAGTPQEVKATETALLNAMMPAYSDSGYSAEIRAPRGAWQ</sequence>
<dbReference type="RefSeq" id="WP_158168892.1">
    <property type="nucleotide sequence ID" value="NZ_CP043538.1"/>
</dbReference>
<dbReference type="KEGG" id="mmes:MMSR116_16210"/>
<evidence type="ECO:0000313" key="2">
    <source>
        <dbReference type="Proteomes" id="UP000012488"/>
    </source>
</evidence>
<reference evidence="1 2" key="2">
    <citation type="journal article" date="2013" name="Genome Announc.">
        <title>Draft Genome Sequence of Methylobacterium mesophilicum Strain SR1.6/6, Isolated from Citrus sinensis.</title>
        <authorList>
            <person name="Marinho Almeida D."/>
            <person name="Dini-Andreote F."/>
            <person name="Camargo Neves A.A."/>
            <person name="Juca Ramos R.T."/>
            <person name="Andreote F.D."/>
            <person name="Carneiro A.R."/>
            <person name="Oliveira de Souza Lima A."/>
            <person name="Caracciolo Gomes de Sa P.H."/>
            <person name="Ribeiro Barbosa M.S."/>
            <person name="Araujo W.L."/>
            <person name="Silva A."/>
        </authorList>
    </citation>
    <scope>NUCLEOTIDE SEQUENCE [LARGE SCALE GENOMIC DNA]</scope>
    <source>
        <strain evidence="1 2">SR1.6/6</strain>
    </source>
</reference>
<name>A0A6B9FNE4_9HYPH</name>
<protein>
    <submittedName>
        <fullName evidence="1">Uncharacterized protein</fullName>
    </submittedName>
</protein>
<dbReference type="EMBL" id="CP043538">
    <property type="protein sequence ID" value="QGY03256.1"/>
    <property type="molecule type" value="Genomic_DNA"/>
</dbReference>
<reference evidence="1 2" key="1">
    <citation type="journal article" date="2012" name="Genet. Mol. Biol.">
        <title>Analysis of 16S rRNA and mxaF genes revealing insights into Methylobacterium niche-specific plant association.</title>
        <authorList>
            <person name="Dourado M.N."/>
            <person name="Andreote F.D."/>
            <person name="Dini-Andreote F."/>
            <person name="Conti R."/>
            <person name="Araujo J.M."/>
            <person name="Araujo W.L."/>
        </authorList>
    </citation>
    <scope>NUCLEOTIDE SEQUENCE [LARGE SCALE GENOMIC DNA]</scope>
    <source>
        <strain evidence="1 2">SR1.6/6</strain>
    </source>
</reference>
<dbReference type="OrthoDB" id="1494598at2"/>
<evidence type="ECO:0000313" key="1">
    <source>
        <dbReference type="EMBL" id="QGY03256.1"/>
    </source>
</evidence>
<dbReference type="AlphaFoldDB" id="A0A6B9FNE4"/>
<proteinExistence type="predicted"/>
<gene>
    <name evidence="1" type="ORF">MMSR116_16210</name>
</gene>
<organism evidence="1 2">
    <name type="scientific">Methylobacterium mesophilicum SR1.6/6</name>
    <dbReference type="NCBI Taxonomy" id="908290"/>
    <lineage>
        <taxon>Bacteria</taxon>
        <taxon>Pseudomonadati</taxon>
        <taxon>Pseudomonadota</taxon>
        <taxon>Alphaproteobacteria</taxon>
        <taxon>Hyphomicrobiales</taxon>
        <taxon>Methylobacteriaceae</taxon>
        <taxon>Methylobacterium</taxon>
    </lineage>
</organism>
<dbReference type="Proteomes" id="UP000012488">
    <property type="component" value="Chromosome"/>
</dbReference>